<name>A0AA38CKH2_TAXCH</name>
<protein>
    <submittedName>
        <fullName evidence="3">Uncharacterized protein</fullName>
    </submittedName>
</protein>
<accession>A0AA38CKH2</accession>
<dbReference type="Proteomes" id="UP000824469">
    <property type="component" value="Unassembled WGS sequence"/>
</dbReference>
<keyword evidence="4" id="KW-1185">Reference proteome</keyword>
<comment type="caution">
    <text evidence="3">The sequence shown here is derived from an EMBL/GenBank/DDBJ whole genome shotgun (WGS) entry which is preliminary data.</text>
</comment>
<evidence type="ECO:0000313" key="3">
    <source>
        <dbReference type="EMBL" id="KAH9302145.1"/>
    </source>
</evidence>
<feature type="non-terminal residue" evidence="3">
    <location>
        <position position="55"/>
    </location>
</feature>
<organism evidence="3 4">
    <name type="scientific">Taxus chinensis</name>
    <name type="common">Chinese yew</name>
    <name type="synonym">Taxus wallichiana var. chinensis</name>
    <dbReference type="NCBI Taxonomy" id="29808"/>
    <lineage>
        <taxon>Eukaryota</taxon>
        <taxon>Viridiplantae</taxon>
        <taxon>Streptophyta</taxon>
        <taxon>Embryophyta</taxon>
        <taxon>Tracheophyta</taxon>
        <taxon>Spermatophyta</taxon>
        <taxon>Pinopsida</taxon>
        <taxon>Pinidae</taxon>
        <taxon>Conifers II</taxon>
        <taxon>Cupressales</taxon>
        <taxon>Taxaceae</taxon>
        <taxon>Taxus</taxon>
    </lineage>
</organism>
<dbReference type="GO" id="GO:0016757">
    <property type="term" value="F:glycosyltransferase activity"/>
    <property type="evidence" value="ECO:0007669"/>
    <property type="project" value="UniProtKB-KW"/>
</dbReference>
<keyword evidence="1" id="KW-0328">Glycosyltransferase</keyword>
<evidence type="ECO:0000313" key="4">
    <source>
        <dbReference type="Proteomes" id="UP000824469"/>
    </source>
</evidence>
<dbReference type="PANTHER" id="PTHR46039">
    <property type="entry name" value="SUCROSE-PHOSPHATE SYNTHASE 3-RELATED"/>
    <property type="match status" value="1"/>
</dbReference>
<proteinExistence type="predicted"/>
<reference evidence="3 4" key="1">
    <citation type="journal article" date="2021" name="Nat. Plants">
        <title>The Taxus genome provides insights into paclitaxel biosynthesis.</title>
        <authorList>
            <person name="Xiong X."/>
            <person name="Gou J."/>
            <person name="Liao Q."/>
            <person name="Li Y."/>
            <person name="Zhou Q."/>
            <person name="Bi G."/>
            <person name="Li C."/>
            <person name="Du R."/>
            <person name="Wang X."/>
            <person name="Sun T."/>
            <person name="Guo L."/>
            <person name="Liang H."/>
            <person name="Lu P."/>
            <person name="Wu Y."/>
            <person name="Zhang Z."/>
            <person name="Ro D.K."/>
            <person name="Shang Y."/>
            <person name="Huang S."/>
            <person name="Yan J."/>
        </authorList>
    </citation>
    <scope>NUCLEOTIDE SEQUENCE [LARGE SCALE GENOMIC DNA]</scope>
    <source>
        <strain evidence="3">Ta-2019</strain>
    </source>
</reference>
<dbReference type="Gene3D" id="3.40.50.2000">
    <property type="entry name" value="Glycogen Phosphorylase B"/>
    <property type="match status" value="1"/>
</dbReference>
<sequence>VKYVIEFAKALAQMPEVYRVNLLTCQICSPKIDSSYGEPKEILTSDLNEEIGEAG</sequence>
<evidence type="ECO:0000256" key="2">
    <source>
        <dbReference type="ARBA" id="ARBA00022679"/>
    </source>
</evidence>
<gene>
    <name evidence="3" type="ORF">KI387_013728</name>
</gene>
<dbReference type="InterPro" id="IPR044161">
    <property type="entry name" value="SPS"/>
</dbReference>
<dbReference type="AlphaFoldDB" id="A0AA38CKH2"/>
<keyword evidence="2" id="KW-0808">Transferase</keyword>
<dbReference type="PANTHER" id="PTHR46039:SF5">
    <property type="entry name" value="SUCROSE-PHOSPHATE SYNTHASE 3-RELATED"/>
    <property type="match status" value="1"/>
</dbReference>
<evidence type="ECO:0000256" key="1">
    <source>
        <dbReference type="ARBA" id="ARBA00022676"/>
    </source>
</evidence>
<dbReference type="OMA" id="WAYIMEH"/>
<feature type="non-terminal residue" evidence="3">
    <location>
        <position position="1"/>
    </location>
</feature>
<dbReference type="EMBL" id="JAHRHJ020000009">
    <property type="protein sequence ID" value="KAH9302145.1"/>
    <property type="molecule type" value="Genomic_DNA"/>
</dbReference>